<dbReference type="Proteomes" id="UP000637628">
    <property type="component" value="Unassembled WGS sequence"/>
</dbReference>
<feature type="transmembrane region" description="Helical" evidence="1">
    <location>
        <begin position="338"/>
        <end position="359"/>
    </location>
</feature>
<evidence type="ECO:0000313" key="3">
    <source>
        <dbReference type="Proteomes" id="UP000637628"/>
    </source>
</evidence>
<protein>
    <recommendedName>
        <fullName evidence="4">Polysaccharide biosynthesis protein</fullName>
    </recommendedName>
</protein>
<sequence length="420" mass="45171">MSRLISVARKLQGSQLSVQALSRLSSVILFLLASWADGTRLPLVALQGALLALPFTLMESLVGRPVSAGLLPRDWDIESWARRAALATILPVALIGGVSAAVALPDVTWTDRLLMLTPVLLQLPLEAAFWAMARTRNTREANLIPQTVAVGTILVGAVFALVGMRVDVAAVPGQVAVLAWLLLRRRSLAPGTVRPGYVASIRVGAAYFVTASVDLTYSVALPSVAGALAGPEAVIVLRAMELAFGPFHVTLSATTREDVVLGRATKWINPTRLLTVAGWAVVSAIVLFSPWVRGLLADDLRDLALGAVAAYCGYKGLLMFSTWLSVRHMIWATPRRYLVSGVGSRVIALGGLAISVFWVERVPQLFLQLLIVEALVILWFVWRMAGTPDIPDPRADDTVEIPLPIADPAATAELQAYWLK</sequence>
<feature type="transmembrane region" description="Helical" evidence="1">
    <location>
        <begin position="84"/>
        <end position="107"/>
    </location>
</feature>
<dbReference type="RefSeq" id="WP_203730937.1">
    <property type="nucleotide sequence ID" value="NZ_BAAATX010000016.1"/>
</dbReference>
<evidence type="ECO:0000313" key="2">
    <source>
        <dbReference type="EMBL" id="GIE04316.1"/>
    </source>
</evidence>
<organism evidence="2 3">
    <name type="scientific">Paractinoplanes durhamensis</name>
    <dbReference type="NCBI Taxonomy" id="113563"/>
    <lineage>
        <taxon>Bacteria</taxon>
        <taxon>Bacillati</taxon>
        <taxon>Actinomycetota</taxon>
        <taxon>Actinomycetes</taxon>
        <taxon>Micromonosporales</taxon>
        <taxon>Micromonosporaceae</taxon>
        <taxon>Paractinoplanes</taxon>
    </lineage>
</organism>
<keyword evidence="1" id="KW-0812">Transmembrane</keyword>
<feature type="transmembrane region" description="Helical" evidence="1">
    <location>
        <begin position="113"/>
        <end position="131"/>
    </location>
</feature>
<comment type="caution">
    <text evidence="2">The sequence shown here is derived from an EMBL/GenBank/DDBJ whole genome shotgun (WGS) entry which is preliminary data.</text>
</comment>
<evidence type="ECO:0008006" key="4">
    <source>
        <dbReference type="Google" id="ProtNLM"/>
    </source>
</evidence>
<evidence type="ECO:0000256" key="1">
    <source>
        <dbReference type="SAM" id="Phobius"/>
    </source>
</evidence>
<keyword evidence="1" id="KW-0472">Membrane</keyword>
<keyword evidence="3" id="KW-1185">Reference proteome</keyword>
<feature type="transmembrane region" description="Helical" evidence="1">
    <location>
        <begin position="273"/>
        <end position="292"/>
    </location>
</feature>
<feature type="transmembrane region" description="Helical" evidence="1">
    <location>
        <begin position="168"/>
        <end position="184"/>
    </location>
</feature>
<feature type="transmembrane region" description="Helical" evidence="1">
    <location>
        <begin position="365"/>
        <end position="382"/>
    </location>
</feature>
<gene>
    <name evidence="2" type="ORF">Adu01nite_56660</name>
</gene>
<feature type="transmembrane region" description="Helical" evidence="1">
    <location>
        <begin position="304"/>
        <end position="326"/>
    </location>
</feature>
<proteinExistence type="predicted"/>
<accession>A0ABQ3Z3B0</accession>
<name>A0ABQ3Z3B0_9ACTN</name>
<keyword evidence="1" id="KW-1133">Transmembrane helix</keyword>
<dbReference type="EMBL" id="BOML01000043">
    <property type="protein sequence ID" value="GIE04316.1"/>
    <property type="molecule type" value="Genomic_DNA"/>
</dbReference>
<feature type="transmembrane region" description="Helical" evidence="1">
    <location>
        <begin position="143"/>
        <end position="162"/>
    </location>
</feature>
<reference evidence="2 3" key="1">
    <citation type="submission" date="2021-01" db="EMBL/GenBank/DDBJ databases">
        <title>Whole genome shotgun sequence of Actinoplanes durhamensis NBRC 14914.</title>
        <authorList>
            <person name="Komaki H."/>
            <person name="Tamura T."/>
        </authorList>
    </citation>
    <scope>NUCLEOTIDE SEQUENCE [LARGE SCALE GENOMIC DNA]</scope>
    <source>
        <strain evidence="2 3">NBRC 14914</strain>
    </source>
</reference>